<dbReference type="Gene3D" id="3.40.1580.10">
    <property type="entry name" value="SMI1/KNR4-like"/>
    <property type="match status" value="1"/>
</dbReference>
<feature type="domain" description="Knr4/Smi1-like" evidence="2">
    <location>
        <begin position="15"/>
        <end position="114"/>
    </location>
</feature>
<sequence length="147" mass="16527">MTVGYRRQPPAAPGADIERLEQRIASRLPRMYRDYLAGQDGGRLESNTRAAKEVFGVRDDAPDWANMWDMLDTYDGRVPSWLQPVAQDEYGNLFAISLRAQDEGSVWFWDHEEEADGASRRRTTSNASRTTGNSSCSSCSPSEHAPR</sequence>
<protein>
    <submittedName>
        <fullName evidence="3">SMI1/KNR4 family protein</fullName>
    </submittedName>
</protein>
<evidence type="ECO:0000313" key="4">
    <source>
        <dbReference type="Proteomes" id="UP001151002"/>
    </source>
</evidence>
<accession>A0ABT4BEQ8</accession>
<dbReference type="InterPro" id="IPR018958">
    <property type="entry name" value="Knr4/Smi1-like_dom"/>
</dbReference>
<dbReference type="Pfam" id="PF09346">
    <property type="entry name" value="SMI1_KNR4"/>
    <property type="match status" value="1"/>
</dbReference>
<dbReference type="SUPFAM" id="SSF160631">
    <property type="entry name" value="SMI1/KNR4-like"/>
    <property type="match status" value="1"/>
</dbReference>
<dbReference type="EMBL" id="JAPNTZ010000018">
    <property type="protein sequence ID" value="MCY1144060.1"/>
    <property type="molecule type" value="Genomic_DNA"/>
</dbReference>
<dbReference type="RefSeq" id="WP_267568617.1">
    <property type="nucleotide sequence ID" value="NZ_JAPNTZ010000018.1"/>
</dbReference>
<feature type="region of interest" description="Disordered" evidence="1">
    <location>
        <begin position="113"/>
        <end position="147"/>
    </location>
</feature>
<evidence type="ECO:0000313" key="3">
    <source>
        <dbReference type="EMBL" id="MCY1144060.1"/>
    </source>
</evidence>
<evidence type="ECO:0000259" key="2">
    <source>
        <dbReference type="Pfam" id="PF09346"/>
    </source>
</evidence>
<organism evidence="3 4">
    <name type="scientific">Paractinoplanes pyxinae</name>
    <dbReference type="NCBI Taxonomy" id="2997416"/>
    <lineage>
        <taxon>Bacteria</taxon>
        <taxon>Bacillati</taxon>
        <taxon>Actinomycetota</taxon>
        <taxon>Actinomycetes</taxon>
        <taxon>Micromonosporales</taxon>
        <taxon>Micromonosporaceae</taxon>
        <taxon>Paractinoplanes</taxon>
    </lineage>
</organism>
<comment type="caution">
    <text evidence="3">The sequence shown here is derived from an EMBL/GenBank/DDBJ whole genome shotgun (WGS) entry which is preliminary data.</text>
</comment>
<dbReference type="InterPro" id="IPR037883">
    <property type="entry name" value="Knr4/Smi1-like_sf"/>
</dbReference>
<proteinExistence type="predicted"/>
<reference evidence="3" key="1">
    <citation type="submission" date="2022-11" db="EMBL/GenBank/DDBJ databases">
        <authorList>
            <person name="Somphong A."/>
            <person name="Phongsopitanun W."/>
        </authorList>
    </citation>
    <scope>NUCLEOTIDE SEQUENCE</scope>
    <source>
        <strain evidence="3">Pm04-4</strain>
    </source>
</reference>
<feature type="compositionally biased region" description="Low complexity" evidence="1">
    <location>
        <begin position="124"/>
        <end position="147"/>
    </location>
</feature>
<name>A0ABT4BEQ8_9ACTN</name>
<gene>
    <name evidence="3" type="ORF">OWR29_39205</name>
</gene>
<keyword evidence="4" id="KW-1185">Reference proteome</keyword>
<dbReference type="Proteomes" id="UP001151002">
    <property type="component" value="Unassembled WGS sequence"/>
</dbReference>
<evidence type="ECO:0000256" key="1">
    <source>
        <dbReference type="SAM" id="MobiDB-lite"/>
    </source>
</evidence>